<keyword evidence="2" id="KW-0472">Membrane</keyword>
<evidence type="ECO:0000313" key="3">
    <source>
        <dbReference type="EMBL" id="GHH86320.1"/>
    </source>
</evidence>
<reference evidence="3" key="2">
    <citation type="submission" date="2020-09" db="EMBL/GenBank/DDBJ databases">
        <authorList>
            <person name="Sun Q."/>
            <person name="Zhou Y."/>
        </authorList>
    </citation>
    <scope>NUCLEOTIDE SEQUENCE</scope>
    <source>
        <strain evidence="3">CGMCC 4.7403</strain>
    </source>
</reference>
<name>A0A919L643_9ACTN</name>
<organism evidence="3 4">
    <name type="scientific">Streptomyces capitiformicae</name>
    <dbReference type="NCBI Taxonomy" id="2014920"/>
    <lineage>
        <taxon>Bacteria</taxon>
        <taxon>Bacillati</taxon>
        <taxon>Actinomycetota</taxon>
        <taxon>Actinomycetes</taxon>
        <taxon>Kitasatosporales</taxon>
        <taxon>Streptomycetaceae</taxon>
        <taxon>Streptomyces</taxon>
    </lineage>
</organism>
<evidence type="ECO:0000256" key="2">
    <source>
        <dbReference type="SAM" id="Phobius"/>
    </source>
</evidence>
<keyword evidence="2" id="KW-0812">Transmembrane</keyword>
<gene>
    <name evidence="3" type="ORF">GCM10017771_22930</name>
</gene>
<feature type="region of interest" description="Disordered" evidence="1">
    <location>
        <begin position="156"/>
        <end position="177"/>
    </location>
</feature>
<feature type="transmembrane region" description="Helical" evidence="2">
    <location>
        <begin position="184"/>
        <end position="205"/>
    </location>
</feature>
<reference evidence="3" key="1">
    <citation type="journal article" date="2014" name="Int. J. Syst. Evol. Microbiol.">
        <title>Complete genome sequence of Corynebacterium casei LMG S-19264T (=DSM 44701T), isolated from a smear-ripened cheese.</title>
        <authorList>
            <consortium name="US DOE Joint Genome Institute (JGI-PGF)"/>
            <person name="Walter F."/>
            <person name="Albersmeier A."/>
            <person name="Kalinowski J."/>
            <person name="Ruckert C."/>
        </authorList>
    </citation>
    <scope>NUCLEOTIDE SEQUENCE</scope>
    <source>
        <strain evidence="3">CGMCC 4.7403</strain>
    </source>
</reference>
<sequence length="224" mass="24023">MRGLRQLAAVVSALMTAFALVLLGAPPSAAGGPTSVLLASSTSERTASLYHTEEAYGRLEKLLAPAGRELDQSREEEPKWGQKWRQEPSDSVTATWMAHDISPWRVDRVFLAVPDSREVWIHTTLTPEDAAASSDPGVWHKAEAPEAVRALLTGLGVTGQPSDSPAQTEPPSTKASEPSLWDRAWWAIPALLLGLALGSGATLLLRHVAARTESGPPRQELIDA</sequence>
<evidence type="ECO:0000256" key="1">
    <source>
        <dbReference type="SAM" id="MobiDB-lite"/>
    </source>
</evidence>
<accession>A0A919L643</accession>
<dbReference type="AlphaFoldDB" id="A0A919L643"/>
<feature type="compositionally biased region" description="Polar residues" evidence="1">
    <location>
        <begin position="159"/>
        <end position="176"/>
    </location>
</feature>
<keyword evidence="2" id="KW-1133">Transmembrane helix</keyword>
<feature type="region of interest" description="Disordered" evidence="1">
    <location>
        <begin position="67"/>
        <end position="87"/>
    </location>
</feature>
<protein>
    <submittedName>
        <fullName evidence="3">Uncharacterized protein</fullName>
    </submittedName>
</protein>
<dbReference type="EMBL" id="BNAT01000006">
    <property type="protein sequence ID" value="GHH86320.1"/>
    <property type="molecule type" value="Genomic_DNA"/>
</dbReference>
<dbReference type="RefSeq" id="WP_189782306.1">
    <property type="nucleotide sequence ID" value="NZ_BNAT01000006.1"/>
</dbReference>
<feature type="compositionally biased region" description="Basic and acidic residues" evidence="1">
    <location>
        <begin position="68"/>
        <end position="87"/>
    </location>
</feature>
<comment type="caution">
    <text evidence="3">The sequence shown here is derived from an EMBL/GenBank/DDBJ whole genome shotgun (WGS) entry which is preliminary data.</text>
</comment>
<evidence type="ECO:0000313" key="4">
    <source>
        <dbReference type="Proteomes" id="UP000603227"/>
    </source>
</evidence>
<keyword evidence="4" id="KW-1185">Reference proteome</keyword>
<dbReference type="Proteomes" id="UP000603227">
    <property type="component" value="Unassembled WGS sequence"/>
</dbReference>
<proteinExistence type="predicted"/>